<name>A0ACD5WYQ9_AVESA</name>
<reference evidence="1" key="2">
    <citation type="submission" date="2025-09" db="UniProtKB">
        <authorList>
            <consortium name="EnsemblPlants"/>
        </authorList>
    </citation>
    <scope>IDENTIFICATION</scope>
</reference>
<sequence>MSHPGKFVSVNLNRSYGQSAQSQHGGRPSRPAGPSAGGGGMVVLSRGRGSSSMAKPQQPKLSVPPPLNLPSLRKEHERFDGATASSGGGVTSAPARSGAAVAGWTKPAAPASEKPLGSVPLPSGVARPPSYGFQEKAVLRGEDFPSLKAAVAPPPPPPVQQRQKDGDGARAATPETRPMPLGMRPQLMASRGAEPLTSGGGSGAGVHASVEKARKHDLGLLPLVRLRYNSDWADDERDTGLSLPERDSSESGFGRSEPMAPGLDLYGAMREPLKNDSFERDSVASSKESGQDGLWRSPMRSHSREKTDGRPYSAGKGSGQSLYRDSITNGVSKDLWSSNREPAVRAYGHNGTELHGTAHVGETAGERQSGNSNNWYRGNSFQNNAVSKVQPYLGNKGPLINDPGAKFGRDKWLIGSSVKPLVEDISFDSIAAVNLSSIKKKKEATKPSDFHDPARESFEAELDKILRIQEQERQRVVEEQTKVREIARKQDEERERLIREEEERRRLVEEEARQAAWQAEQETLEAARRAEEQRITREEEKMKVAMEEERRREAARQKLLELEAKIARRRAESSTSGGNLVSAANDELALGALKDRDVSQYTNTGERNDIDRMGERISTSAVSESSSLNKYSDTVPRVVHTLGDGHSCFVDREHVYDSAGAAFESQENLHYSPRRDTLGTKRGSFPKKDSYDGFGALSVGPSSRGQTTDSPWALEDYRQGRVPRWDAPRDNGRFDKQSEFDTDFFNSDRFGEAAWLPSGSYGSPNTQQGDRVLQNSEANDFSSFTRSRYSMRQPRVPPPPVVTSVHRSALSASTQRANSSFIDGSMRESSSRGNEQTMHSQYGSAYQEASHQHGTPAEDLVVNEQHSGDRASPILGSQSSLSISSPPSSPLHVSHDEMDVSGDSPALPTSADGDRTVVSDNDHVASTLDAANISRIATPSTGSRMEDDEWPSEHTEAKQKQDEYDEEGNSYQEDEINDVDDDNLDLDHEFADGHLDLDDAFAEGQNTPVEMESVILGFDEGVQVEIPLNSELELTPVKSTEREVGGHSGVVEQELCSGSVDPSDLVTEAEKRLQDLDLDQTNALTGESNGDSSGSTVMSSSKLPQASVTHTMDSSASTVIDRNEVPVSLQFGLFSGPSLIPTAVPAIQIGSIQMPIHLHNQINPSLAQMLPSSAPLFQFGQLRYVRAASQNVQPQSQAMPHLHALARTPYKSKQNDSSCLPKETSLDANHNVPLSSSFIDKSVLPSAELQSVTDHSNFHQLNAPAINQMADANGFSIGENANCRVPKGESQRNHDPSLKRNHKCASNNRESSQFGSYGKALSGLKAPGAVSGGRGRRFGYAVKESHMGSAGSVVEPSHKDSRGLQRRSRRNIRRTEFRMRENVEKNQTQAFESFSHDEQNEKPFSSGSARETSVRNMNRKEGDKSFRANEASDISGAGRSSTSAEYYSKTERIAQKAPSYERSHFGNKKYRASAIPEGDANTSLQAGVVRVVKQQGIEVPVDADGFIEVRSKKQIMSVRREQREKENRSKIRMAKAPRKQHQISLHSSSSSSFSNKGTVSFGGAPAKKVSSDSVPAVEGRILDHVEPSSPLMVETASVTHIGPPSANTGSHTDYYAKKPIQGQATSNLISSSAAAKLVAGLSESDDKVSSISTPFDMGTWASSQTNQQVMSLTQTQLDEAMEPAKFERAGSGFPLESNNALSPSITTEKAYTSSASPINSLLAGEKIQFGAVTSPTVLAPITRTISSGLGAPGSSRPDMKIDRSLPGDNNGAAVLFDKEKATTKEPGPNSEEVEAEAQAEAAASAVAVAAIGTDEAVASAADATATSAPDNKSFSSKDLTGLTAGGAVTGQRGPSSREEPLTVALPADLSVDTPSMSMWPPLPSPQTSGPMLSQFPGAQASHFSCFEMNTMLGAHPFAFGPSDESAGTQGQQPQRSNGLPSAQLGAWPQCHSVVDSFYRPPTGFAGPFIGPGGIPGVQGPPHMVVYNHFAPVGQFGQMGLGFMGATYIPGDKQPDWKQNQGPSVGIGQSDPNNQNMLPGQVASHGVPTQVQHLHPTSIMPIPSPLTVFDMAPFQSSGDVQMQPCWPHMPVQPLHSVPLSVQLQQHPMEGTAAPQYVHNMPSDKSSTNDRFQEPSTSAMPSDSNKSFPSTAASQFSDELGLIKQPASSSSDAKTAHPSFFRTGMISNEVPNSAKVMVRTNPPNMNPGNATGMTSGNPNSGQVANMPSKPHQSSSSSDQPYKHPVNNQDQRAWATQKTGTVNEWQRRPGYPGRSQNSGSDRKYGTGRMKQIYVAKSSSTGGPAPSG</sequence>
<dbReference type="Proteomes" id="UP001732700">
    <property type="component" value="Chromosome 4C"/>
</dbReference>
<reference evidence="1" key="1">
    <citation type="submission" date="2021-05" db="EMBL/GenBank/DDBJ databases">
        <authorList>
            <person name="Scholz U."/>
            <person name="Mascher M."/>
            <person name="Fiebig A."/>
        </authorList>
    </citation>
    <scope>NUCLEOTIDE SEQUENCE [LARGE SCALE GENOMIC DNA]</scope>
</reference>
<accession>A0ACD5WYQ9</accession>
<keyword evidence="2" id="KW-1185">Reference proteome</keyword>
<evidence type="ECO:0000313" key="1">
    <source>
        <dbReference type="EnsemblPlants" id="AVESA.00010b.r2.4CG1310770.1.CDS"/>
    </source>
</evidence>
<proteinExistence type="predicted"/>
<organism evidence="1 2">
    <name type="scientific">Avena sativa</name>
    <name type="common">Oat</name>
    <dbReference type="NCBI Taxonomy" id="4498"/>
    <lineage>
        <taxon>Eukaryota</taxon>
        <taxon>Viridiplantae</taxon>
        <taxon>Streptophyta</taxon>
        <taxon>Embryophyta</taxon>
        <taxon>Tracheophyta</taxon>
        <taxon>Spermatophyta</taxon>
        <taxon>Magnoliopsida</taxon>
        <taxon>Liliopsida</taxon>
        <taxon>Poales</taxon>
        <taxon>Poaceae</taxon>
        <taxon>BOP clade</taxon>
        <taxon>Pooideae</taxon>
        <taxon>Poodae</taxon>
        <taxon>Poeae</taxon>
        <taxon>Poeae Chloroplast Group 1 (Aveneae type)</taxon>
        <taxon>Aveninae</taxon>
        <taxon>Avena</taxon>
    </lineage>
</organism>
<protein>
    <submittedName>
        <fullName evidence="1">Uncharacterized protein</fullName>
    </submittedName>
</protein>
<evidence type="ECO:0000313" key="2">
    <source>
        <dbReference type="Proteomes" id="UP001732700"/>
    </source>
</evidence>
<dbReference type="EnsemblPlants" id="AVESA.00010b.r2.4CG1310770.1">
    <property type="protein sequence ID" value="AVESA.00010b.r2.4CG1310770.1.CDS"/>
    <property type="gene ID" value="AVESA.00010b.r2.4CG1310770"/>
</dbReference>